<dbReference type="OrthoDB" id="759747at2"/>
<dbReference type="InterPro" id="IPR011991">
    <property type="entry name" value="ArsR-like_HTH"/>
</dbReference>
<dbReference type="CDD" id="cd00090">
    <property type="entry name" value="HTH_ARSR"/>
    <property type="match status" value="1"/>
</dbReference>
<proteinExistence type="predicted"/>
<accession>A0A023BXF3</accession>
<evidence type="ECO:0000256" key="3">
    <source>
        <dbReference type="ARBA" id="ARBA00023163"/>
    </source>
</evidence>
<dbReference type="InterPro" id="IPR036388">
    <property type="entry name" value="WH-like_DNA-bd_sf"/>
</dbReference>
<protein>
    <recommendedName>
        <fullName evidence="4">HTH marR-type domain-containing protein</fullName>
    </recommendedName>
</protein>
<dbReference type="PANTHER" id="PTHR42756">
    <property type="entry name" value="TRANSCRIPTIONAL REGULATOR, MARR"/>
    <property type="match status" value="1"/>
</dbReference>
<reference evidence="5 6" key="1">
    <citation type="submission" date="2014-04" db="EMBL/GenBank/DDBJ databases">
        <title>Aquimarina sp. 22II-S11-z7 Genome Sequencing.</title>
        <authorList>
            <person name="Lai Q."/>
        </authorList>
    </citation>
    <scope>NUCLEOTIDE SEQUENCE [LARGE SCALE GENOMIC DNA]</scope>
    <source>
        <strain evidence="5 6">22II-S11-z7</strain>
    </source>
</reference>
<evidence type="ECO:0000256" key="2">
    <source>
        <dbReference type="ARBA" id="ARBA00023125"/>
    </source>
</evidence>
<dbReference type="Pfam" id="PF01047">
    <property type="entry name" value="MarR"/>
    <property type="match status" value="1"/>
</dbReference>
<dbReference type="Gene3D" id="1.10.10.10">
    <property type="entry name" value="Winged helix-like DNA-binding domain superfamily/Winged helix DNA-binding domain"/>
    <property type="match status" value="1"/>
</dbReference>
<evidence type="ECO:0000313" key="6">
    <source>
        <dbReference type="Proteomes" id="UP000023541"/>
    </source>
</evidence>
<dbReference type="GO" id="GO:0003677">
    <property type="term" value="F:DNA binding"/>
    <property type="evidence" value="ECO:0007669"/>
    <property type="project" value="UniProtKB-KW"/>
</dbReference>
<dbReference type="SUPFAM" id="SSF46785">
    <property type="entry name" value="Winged helix' DNA-binding domain"/>
    <property type="match status" value="1"/>
</dbReference>
<sequence>MKDKLQEYAELGLGSRLKRLSEFVMKEIQIVYTSCNIDFDPYLFPIFKIIIDQGHTTTTDIQEKLLYTQPAITQALKKLMEKGLVEYKIDTSDKRKKLFQLTKKGNETYQIMIPLWKVIDQEVTTLTTFSSSNLADHITHFESKLREKPLHQQILEKYTS</sequence>
<evidence type="ECO:0000259" key="4">
    <source>
        <dbReference type="PROSITE" id="PS50995"/>
    </source>
</evidence>
<keyword evidence="2" id="KW-0238">DNA-binding</keyword>
<dbReference type="PANTHER" id="PTHR42756:SF1">
    <property type="entry name" value="TRANSCRIPTIONAL REPRESSOR OF EMRAB OPERON"/>
    <property type="match status" value="1"/>
</dbReference>
<feature type="domain" description="HTH marR-type" evidence="4">
    <location>
        <begin position="10"/>
        <end position="147"/>
    </location>
</feature>
<name>A0A023BXF3_9FLAO</name>
<dbReference type="eggNOG" id="COG1846">
    <property type="taxonomic scope" value="Bacteria"/>
</dbReference>
<dbReference type="PRINTS" id="PR00598">
    <property type="entry name" value="HTHMARR"/>
</dbReference>
<dbReference type="GO" id="GO:0003700">
    <property type="term" value="F:DNA-binding transcription factor activity"/>
    <property type="evidence" value="ECO:0007669"/>
    <property type="project" value="InterPro"/>
</dbReference>
<dbReference type="PROSITE" id="PS50995">
    <property type="entry name" value="HTH_MARR_2"/>
    <property type="match status" value="1"/>
</dbReference>
<comment type="caution">
    <text evidence="5">The sequence shown here is derived from an EMBL/GenBank/DDBJ whole genome shotgun (WGS) entry which is preliminary data.</text>
</comment>
<dbReference type="InterPro" id="IPR000835">
    <property type="entry name" value="HTH_MarR-typ"/>
</dbReference>
<dbReference type="STRING" id="1317122.ATO12_11215"/>
<keyword evidence="1" id="KW-0805">Transcription regulation</keyword>
<dbReference type="InterPro" id="IPR036390">
    <property type="entry name" value="WH_DNA-bd_sf"/>
</dbReference>
<organism evidence="5 6">
    <name type="scientific">Aquimarina atlantica</name>
    <dbReference type="NCBI Taxonomy" id="1317122"/>
    <lineage>
        <taxon>Bacteria</taxon>
        <taxon>Pseudomonadati</taxon>
        <taxon>Bacteroidota</taxon>
        <taxon>Flavobacteriia</taxon>
        <taxon>Flavobacteriales</taxon>
        <taxon>Flavobacteriaceae</taxon>
        <taxon>Aquimarina</taxon>
    </lineage>
</organism>
<dbReference type="AlphaFoldDB" id="A0A023BXF3"/>
<dbReference type="Proteomes" id="UP000023541">
    <property type="component" value="Unassembled WGS sequence"/>
</dbReference>
<dbReference type="SMART" id="SM00347">
    <property type="entry name" value="HTH_MARR"/>
    <property type="match status" value="1"/>
</dbReference>
<dbReference type="EMBL" id="AQRA01000003">
    <property type="protein sequence ID" value="EZH74333.1"/>
    <property type="molecule type" value="Genomic_DNA"/>
</dbReference>
<evidence type="ECO:0000313" key="5">
    <source>
        <dbReference type="EMBL" id="EZH74333.1"/>
    </source>
</evidence>
<evidence type="ECO:0000256" key="1">
    <source>
        <dbReference type="ARBA" id="ARBA00023015"/>
    </source>
</evidence>
<gene>
    <name evidence="5" type="ORF">ATO12_11215</name>
</gene>
<dbReference type="RefSeq" id="WP_034240645.1">
    <property type="nucleotide sequence ID" value="NZ_AQRA01000003.1"/>
</dbReference>
<keyword evidence="3" id="KW-0804">Transcription</keyword>
<keyword evidence="6" id="KW-1185">Reference proteome</keyword>